<protein>
    <submittedName>
        <fullName evidence="2">Uncharacterized protein</fullName>
    </submittedName>
</protein>
<evidence type="ECO:0000313" key="3">
    <source>
        <dbReference type="Proteomes" id="UP000254620"/>
    </source>
</evidence>
<organism evidence="2 3">
    <name type="scientific">Avibacterium paragallinarum</name>
    <name type="common">Haemophilus gallinarum</name>
    <dbReference type="NCBI Taxonomy" id="728"/>
    <lineage>
        <taxon>Bacteria</taxon>
        <taxon>Pseudomonadati</taxon>
        <taxon>Pseudomonadota</taxon>
        <taxon>Gammaproteobacteria</taxon>
        <taxon>Pasteurellales</taxon>
        <taxon>Pasteurellaceae</taxon>
        <taxon>Avibacterium</taxon>
    </lineage>
</organism>
<reference evidence="2 3" key="1">
    <citation type="submission" date="2018-06" db="EMBL/GenBank/DDBJ databases">
        <authorList>
            <consortium name="Pathogen Informatics"/>
            <person name="Doyle S."/>
        </authorList>
    </citation>
    <scope>NUCLEOTIDE SEQUENCE [LARGE SCALE GENOMIC DNA]</scope>
    <source>
        <strain evidence="2 3">NCTC10926</strain>
    </source>
</reference>
<proteinExistence type="predicted"/>
<feature type="region of interest" description="Disordered" evidence="1">
    <location>
        <begin position="1"/>
        <end position="22"/>
    </location>
</feature>
<evidence type="ECO:0000313" key="2">
    <source>
        <dbReference type="EMBL" id="SUU98736.1"/>
    </source>
</evidence>
<sequence length="102" mass="11454">MIETGFVEKKTRKTPEGNTSNLYVLHLDRDGENSALPSENDSLRVVKNLHHPSENISPTLVKIFHPEPVTLLTSQLTLLLRPKKIRTAARAKNLGLNFPMTI</sequence>
<dbReference type="AlphaFoldDB" id="A0A380X8V6"/>
<evidence type="ECO:0000256" key="1">
    <source>
        <dbReference type="SAM" id="MobiDB-lite"/>
    </source>
</evidence>
<accession>A0A380X8V6</accession>
<name>A0A380X8V6_AVIPA</name>
<feature type="compositionally biased region" description="Basic and acidic residues" evidence="1">
    <location>
        <begin position="1"/>
        <end position="15"/>
    </location>
</feature>
<gene>
    <name evidence="2" type="ORF">NCTC10926_02178</name>
</gene>
<dbReference type="EMBL" id="UFSW01000001">
    <property type="protein sequence ID" value="SUU98736.1"/>
    <property type="molecule type" value="Genomic_DNA"/>
</dbReference>
<dbReference type="Proteomes" id="UP000254620">
    <property type="component" value="Unassembled WGS sequence"/>
</dbReference>